<evidence type="ECO:0000256" key="1">
    <source>
        <dbReference type="SAM" id="Phobius"/>
    </source>
</evidence>
<feature type="transmembrane region" description="Helical" evidence="1">
    <location>
        <begin position="119"/>
        <end position="135"/>
    </location>
</feature>
<dbReference type="GO" id="GO:0080120">
    <property type="term" value="P:CAAX-box protein maturation"/>
    <property type="evidence" value="ECO:0007669"/>
    <property type="project" value="UniProtKB-ARBA"/>
</dbReference>
<dbReference type="InterPro" id="IPR003675">
    <property type="entry name" value="Rce1/LyrA-like_dom"/>
</dbReference>
<proteinExistence type="predicted"/>
<accession>A0A1G6HB52</accession>
<dbReference type="Pfam" id="PF02517">
    <property type="entry name" value="Rce1-like"/>
    <property type="match status" value="1"/>
</dbReference>
<evidence type="ECO:0000313" key="3">
    <source>
        <dbReference type="EMBL" id="SDB91519.1"/>
    </source>
</evidence>
<name>A0A1G6HB52_9BACI</name>
<feature type="domain" description="CAAX prenyl protease 2/Lysostaphin resistance protein A-like" evidence="2">
    <location>
        <begin position="97"/>
        <end position="176"/>
    </location>
</feature>
<dbReference type="Proteomes" id="UP000242949">
    <property type="component" value="Unassembled WGS sequence"/>
</dbReference>
<feature type="transmembrane region" description="Helical" evidence="1">
    <location>
        <begin position="18"/>
        <end position="35"/>
    </location>
</feature>
<dbReference type="GO" id="GO:0004175">
    <property type="term" value="F:endopeptidase activity"/>
    <property type="evidence" value="ECO:0007669"/>
    <property type="project" value="UniProtKB-ARBA"/>
</dbReference>
<reference evidence="4" key="1">
    <citation type="submission" date="2016-09" db="EMBL/GenBank/DDBJ databases">
        <authorList>
            <person name="Varghese N."/>
            <person name="Submissions S."/>
        </authorList>
    </citation>
    <scope>NUCLEOTIDE SEQUENCE [LARGE SCALE GENOMIC DNA]</scope>
    <source>
        <strain evidence="4">S5</strain>
    </source>
</reference>
<organism evidence="3 4">
    <name type="scientific">Pelagirhabdus alkalitolerans</name>
    <dbReference type="NCBI Taxonomy" id="1612202"/>
    <lineage>
        <taxon>Bacteria</taxon>
        <taxon>Bacillati</taxon>
        <taxon>Bacillota</taxon>
        <taxon>Bacilli</taxon>
        <taxon>Bacillales</taxon>
        <taxon>Bacillaceae</taxon>
        <taxon>Pelagirhabdus</taxon>
    </lineage>
</organism>
<gene>
    <name evidence="3" type="ORF">SAMN05421734_102443</name>
</gene>
<keyword evidence="4" id="KW-1185">Reference proteome</keyword>
<feature type="transmembrane region" description="Helical" evidence="1">
    <location>
        <begin position="164"/>
        <end position="182"/>
    </location>
</feature>
<dbReference type="AlphaFoldDB" id="A0A1G6HB52"/>
<feature type="transmembrane region" description="Helical" evidence="1">
    <location>
        <begin position="142"/>
        <end position="158"/>
    </location>
</feature>
<sequence length="196" mass="22513">MNHIESLKGLTPKEIRKAVYLTQLMLIAISLPWTLLSRDFSLVNVIEVDIINMFIYGVIPALLIVSIDFISYRYFPKHWWDDGGVNQLIFSQINRLEIIGLSGIIAISEEWLFRGVMQHHLGFELTAIIFALIHVRYLKKPFLVINLLIVSISLGVIMDITNNLLVVITLHFIVDLTLGLYWRHQSGGTYYVSTTR</sequence>
<keyword evidence="1" id="KW-0472">Membrane</keyword>
<evidence type="ECO:0000259" key="2">
    <source>
        <dbReference type="Pfam" id="PF02517"/>
    </source>
</evidence>
<keyword evidence="1" id="KW-0812">Transmembrane</keyword>
<dbReference type="RefSeq" id="WP_090793652.1">
    <property type="nucleotide sequence ID" value="NZ_FMYI01000002.1"/>
</dbReference>
<protein>
    <recommendedName>
        <fullName evidence="2">CAAX prenyl protease 2/Lysostaphin resistance protein A-like domain-containing protein</fullName>
    </recommendedName>
</protein>
<dbReference type="EMBL" id="FMYI01000002">
    <property type="protein sequence ID" value="SDB91519.1"/>
    <property type="molecule type" value="Genomic_DNA"/>
</dbReference>
<keyword evidence="1" id="KW-1133">Transmembrane helix</keyword>
<feature type="transmembrane region" description="Helical" evidence="1">
    <location>
        <begin position="55"/>
        <end position="75"/>
    </location>
</feature>
<dbReference type="STRING" id="1612202.SAMN05421734_102443"/>
<evidence type="ECO:0000313" key="4">
    <source>
        <dbReference type="Proteomes" id="UP000242949"/>
    </source>
</evidence>
<dbReference type="OrthoDB" id="1523022at2"/>